<gene>
    <name evidence="1" type="ORF">AUC60_10345</name>
</gene>
<dbReference type="Proteomes" id="UP000195440">
    <property type="component" value="Unassembled WGS sequence"/>
</dbReference>
<sequence length="65" mass="7037">MVAAKECGNDHALELKLNTLWQPSLLAMKVYTTCLNSRSAGIAGKPRSHGYELVLLSPLPLLKAC</sequence>
<organism evidence="1 2">
    <name type="scientific">Pseudomonas caspiana</name>
    <dbReference type="NCBI Taxonomy" id="1451454"/>
    <lineage>
        <taxon>Bacteria</taxon>
        <taxon>Pseudomonadati</taxon>
        <taxon>Pseudomonadota</taxon>
        <taxon>Gammaproteobacteria</taxon>
        <taxon>Pseudomonadales</taxon>
        <taxon>Pseudomonadaceae</taxon>
        <taxon>Pseudomonas</taxon>
    </lineage>
</organism>
<accession>A0A1Y3P574</accession>
<comment type="caution">
    <text evidence="1">The sequence shown here is derived from an EMBL/GenBank/DDBJ whole genome shotgun (WGS) entry which is preliminary data.</text>
</comment>
<protein>
    <submittedName>
        <fullName evidence="1">Uncharacterized protein</fullName>
    </submittedName>
</protein>
<dbReference type="AlphaFoldDB" id="A0A1Y3P574"/>
<evidence type="ECO:0000313" key="1">
    <source>
        <dbReference type="EMBL" id="OUM73852.1"/>
    </source>
</evidence>
<reference evidence="1 2" key="1">
    <citation type="journal article" date="2017" name="Syst. Appl. Microbiol.">
        <title>Pseudomonas caspiana sp. nov., a citrus pathogen in the Pseudomonas syringae phylogenetic group.</title>
        <authorList>
            <person name="Busquets A."/>
            <person name="Gomila M."/>
            <person name="Beiki F."/>
            <person name="Mulet M."/>
            <person name="Rahimian H."/>
            <person name="Garcia-Valdes E."/>
            <person name="Lalucat J."/>
        </authorList>
    </citation>
    <scope>NUCLEOTIDE SEQUENCE [LARGE SCALE GENOMIC DNA]</scope>
    <source>
        <strain evidence="1 2">FBF102</strain>
    </source>
</reference>
<proteinExistence type="predicted"/>
<evidence type="ECO:0000313" key="2">
    <source>
        <dbReference type="Proteomes" id="UP000195440"/>
    </source>
</evidence>
<keyword evidence="2" id="KW-1185">Reference proteome</keyword>
<dbReference type="EMBL" id="LOHF01000007">
    <property type="protein sequence ID" value="OUM73852.1"/>
    <property type="molecule type" value="Genomic_DNA"/>
</dbReference>
<name>A0A1Y3P574_9PSED</name>